<accession>X1KXR1</accession>
<reference evidence="1" key="1">
    <citation type="journal article" date="2014" name="Front. Microbiol.">
        <title>High frequency of phylogenetically diverse reductive dehalogenase-homologous genes in deep subseafloor sedimentary metagenomes.</title>
        <authorList>
            <person name="Kawai M."/>
            <person name="Futagami T."/>
            <person name="Toyoda A."/>
            <person name="Takaki Y."/>
            <person name="Nishi S."/>
            <person name="Hori S."/>
            <person name="Arai W."/>
            <person name="Tsubouchi T."/>
            <person name="Morono Y."/>
            <person name="Uchiyama I."/>
            <person name="Ito T."/>
            <person name="Fujiyama A."/>
            <person name="Inagaki F."/>
            <person name="Takami H."/>
        </authorList>
    </citation>
    <scope>NUCLEOTIDE SEQUENCE</scope>
    <source>
        <strain evidence="1">Expedition CK06-06</strain>
    </source>
</reference>
<comment type="caution">
    <text evidence="1">The sequence shown here is derived from an EMBL/GenBank/DDBJ whole genome shotgun (WGS) entry which is preliminary data.</text>
</comment>
<evidence type="ECO:0008006" key="2">
    <source>
        <dbReference type="Google" id="ProtNLM"/>
    </source>
</evidence>
<dbReference type="Pfam" id="PF10049">
    <property type="entry name" value="DUF2283"/>
    <property type="match status" value="1"/>
</dbReference>
<dbReference type="AlphaFoldDB" id="X1KXR1"/>
<evidence type="ECO:0000313" key="1">
    <source>
        <dbReference type="EMBL" id="GAH94949.1"/>
    </source>
</evidence>
<protein>
    <recommendedName>
        <fullName evidence="2">DUF2283 domain-containing protein</fullName>
    </recommendedName>
</protein>
<gene>
    <name evidence="1" type="ORF">S06H3_06799</name>
</gene>
<proteinExistence type="predicted"/>
<sequence length="77" mass="8706">MRMEYDKEADAIYIYLGDAPYSRGKNLDNERRIDYDAKGIPIGVELLCVSTGVITDDLPNRVEIEHALDDKGIKVYA</sequence>
<organism evidence="1">
    <name type="scientific">marine sediment metagenome</name>
    <dbReference type="NCBI Taxonomy" id="412755"/>
    <lineage>
        <taxon>unclassified sequences</taxon>
        <taxon>metagenomes</taxon>
        <taxon>ecological metagenomes</taxon>
    </lineage>
</organism>
<dbReference type="EMBL" id="BARV01002686">
    <property type="protein sequence ID" value="GAH94949.1"/>
    <property type="molecule type" value="Genomic_DNA"/>
</dbReference>
<name>X1KXR1_9ZZZZ</name>
<dbReference type="InterPro" id="IPR019270">
    <property type="entry name" value="DUF2283"/>
</dbReference>